<dbReference type="AlphaFoldDB" id="A0A1H1VZN7"/>
<sequence>MTRHLFFAITLIGAGVLLNSPAEAVKDAAQCEDHAANCVGRCANPGGGTNDNKCMRSCDRQVIGCLVRAYQGQFTTRLR</sequence>
<dbReference type="EMBL" id="LT629750">
    <property type="protein sequence ID" value="SDS90205.1"/>
    <property type="molecule type" value="Genomic_DNA"/>
</dbReference>
<accession>A0A1H1VZN7</accession>
<protein>
    <submittedName>
        <fullName evidence="1">Uncharacterized protein</fullName>
    </submittedName>
</protein>
<evidence type="ECO:0000313" key="1">
    <source>
        <dbReference type="EMBL" id="SDS90205.1"/>
    </source>
</evidence>
<name>A0A1H1VZN7_9BRAD</name>
<evidence type="ECO:0000313" key="2">
    <source>
        <dbReference type="Proteomes" id="UP000243904"/>
    </source>
</evidence>
<organism evidence="1 2">
    <name type="scientific">Bradyrhizobium canariense</name>
    <dbReference type="NCBI Taxonomy" id="255045"/>
    <lineage>
        <taxon>Bacteria</taxon>
        <taxon>Pseudomonadati</taxon>
        <taxon>Pseudomonadota</taxon>
        <taxon>Alphaproteobacteria</taxon>
        <taxon>Hyphomicrobiales</taxon>
        <taxon>Nitrobacteraceae</taxon>
        <taxon>Bradyrhizobium</taxon>
    </lineage>
</organism>
<keyword evidence="2" id="KW-1185">Reference proteome</keyword>
<reference evidence="2" key="1">
    <citation type="submission" date="2016-10" db="EMBL/GenBank/DDBJ databases">
        <authorList>
            <person name="Varghese N."/>
            <person name="Submissions S."/>
        </authorList>
    </citation>
    <scope>NUCLEOTIDE SEQUENCE [LARGE SCALE GENOMIC DNA]</scope>
    <source>
        <strain evidence="2">GAS369</strain>
    </source>
</reference>
<gene>
    <name evidence="1" type="ORF">SAMN05444158_3621</name>
</gene>
<dbReference type="Proteomes" id="UP000243904">
    <property type="component" value="Chromosome I"/>
</dbReference>
<proteinExistence type="predicted"/>